<protein>
    <submittedName>
        <fullName evidence="1">Uncharacterized protein</fullName>
    </submittedName>
</protein>
<sequence length="206" mass="24037">MTPDWHEPHGAGFFDNLVPVTKRIPVWFQGDRDHQTIGATLPWLGLDTADCEHLNQFCYLVRTSHTRNNLPPLSALSTFWAAWDEDLSEVTQYHLVMFDWGAYQDVYRTIADDAVNMIDDGDIAEIHRLQTFITMHFFEPSDVVETIGSLHRSLLQLREDHEELLRRFERYREYTSRVMEWIASHDPTMAGPLDLLLRPADLQPEQ</sequence>
<organism evidence="1">
    <name type="scientific">Cladocopium goreaui</name>
    <dbReference type="NCBI Taxonomy" id="2562237"/>
    <lineage>
        <taxon>Eukaryota</taxon>
        <taxon>Sar</taxon>
        <taxon>Alveolata</taxon>
        <taxon>Dinophyceae</taxon>
        <taxon>Suessiales</taxon>
        <taxon>Symbiodiniaceae</taxon>
        <taxon>Cladocopium</taxon>
    </lineage>
</organism>
<accession>A0A9P1BT12</accession>
<dbReference type="EMBL" id="CAMXCT030000446">
    <property type="protein sequence ID" value="CAL4766226.1"/>
    <property type="molecule type" value="Genomic_DNA"/>
</dbReference>
<comment type="caution">
    <text evidence="1">The sequence shown here is derived from an EMBL/GenBank/DDBJ whole genome shotgun (WGS) entry which is preliminary data.</text>
</comment>
<dbReference type="Proteomes" id="UP001152797">
    <property type="component" value="Unassembled WGS sequence"/>
</dbReference>
<name>A0A9P1BT12_9DINO</name>
<dbReference type="EMBL" id="CAMXCT010000446">
    <property type="protein sequence ID" value="CAI3978914.1"/>
    <property type="molecule type" value="Genomic_DNA"/>
</dbReference>
<reference evidence="2 3" key="2">
    <citation type="submission" date="2024-05" db="EMBL/GenBank/DDBJ databases">
        <authorList>
            <person name="Chen Y."/>
            <person name="Shah S."/>
            <person name="Dougan E. K."/>
            <person name="Thang M."/>
            <person name="Chan C."/>
        </authorList>
    </citation>
    <scope>NUCLEOTIDE SEQUENCE [LARGE SCALE GENOMIC DNA]</scope>
</reference>
<keyword evidence="3" id="KW-1185">Reference proteome</keyword>
<gene>
    <name evidence="1" type="ORF">C1SCF055_LOCUS6906</name>
</gene>
<dbReference type="EMBL" id="CAMXCT020000446">
    <property type="protein sequence ID" value="CAL1132289.1"/>
    <property type="molecule type" value="Genomic_DNA"/>
</dbReference>
<proteinExistence type="predicted"/>
<evidence type="ECO:0000313" key="2">
    <source>
        <dbReference type="EMBL" id="CAL4766226.1"/>
    </source>
</evidence>
<evidence type="ECO:0000313" key="3">
    <source>
        <dbReference type="Proteomes" id="UP001152797"/>
    </source>
</evidence>
<dbReference type="AlphaFoldDB" id="A0A9P1BT12"/>
<reference evidence="1" key="1">
    <citation type="submission" date="2022-10" db="EMBL/GenBank/DDBJ databases">
        <authorList>
            <person name="Chen Y."/>
            <person name="Dougan E. K."/>
            <person name="Chan C."/>
            <person name="Rhodes N."/>
            <person name="Thang M."/>
        </authorList>
    </citation>
    <scope>NUCLEOTIDE SEQUENCE</scope>
</reference>
<evidence type="ECO:0000313" key="1">
    <source>
        <dbReference type="EMBL" id="CAI3978914.1"/>
    </source>
</evidence>